<dbReference type="Gene3D" id="3.40.50.2000">
    <property type="entry name" value="Glycogen Phosphorylase B"/>
    <property type="match status" value="2"/>
</dbReference>
<gene>
    <name evidence="2" type="ORF">GCM10011346_36370</name>
</gene>
<feature type="domain" description="Glycosyl transferase family 1" evidence="1">
    <location>
        <begin position="222"/>
        <end position="369"/>
    </location>
</feature>
<dbReference type="CDD" id="cd03811">
    <property type="entry name" value="GT4_GT28_WabH-like"/>
    <property type="match status" value="1"/>
</dbReference>
<sequence>MRKKILIVTQKMIMGGIEKALIAMLNNMQVKDYDVTVKLVAEDGELYGEIPDFVSVENIFGAKETALEKMLDYTKKGDIKTAFKTGLYTKLIQHTKSNYKQNKYYSRMVPRDETVYDIAIAYHSPVTLPTLYVMNNIKAKKKVIWIHCDVSYYEEGMRKHGEKFYDRFDCIFCVSKYAVTRFIEIFPNLKDKTFPFYNIIEKNKLEILSEQEEGYHDKFEGIRILTVGRLSEEKGQDIIPEILSKLLLKGYPVRWYLIGDGVLREKMETMIKEYHLENNLCLLGTIKNPYPYIKECDIYIQPSRHESYALTVAEARVLHKPIITTNTGAAEQISHGETGLIVNFEKEQIYNAILRLLSDKSLRGKFSSNLAEQAADTTIEMEKLYNMVEGIQ</sequence>
<keyword evidence="3" id="KW-1185">Reference proteome</keyword>
<name>A0ABQ2NZ14_9BACI</name>
<dbReference type="Pfam" id="PF00534">
    <property type="entry name" value="Glycos_transf_1"/>
    <property type="match status" value="1"/>
</dbReference>
<dbReference type="SUPFAM" id="SSF53756">
    <property type="entry name" value="UDP-Glycosyltransferase/glycogen phosphorylase"/>
    <property type="match status" value="1"/>
</dbReference>
<evidence type="ECO:0000259" key="1">
    <source>
        <dbReference type="Pfam" id="PF00534"/>
    </source>
</evidence>
<protein>
    <submittedName>
        <fullName evidence="2">Glycosyl transferase</fullName>
    </submittedName>
</protein>
<proteinExistence type="predicted"/>
<dbReference type="PANTHER" id="PTHR12526:SF630">
    <property type="entry name" value="GLYCOSYLTRANSFERASE"/>
    <property type="match status" value="1"/>
</dbReference>
<comment type="caution">
    <text evidence="2">The sequence shown here is derived from an EMBL/GenBank/DDBJ whole genome shotgun (WGS) entry which is preliminary data.</text>
</comment>
<evidence type="ECO:0000313" key="2">
    <source>
        <dbReference type="EMBL" id="GGP14029.1"/>
    </source>
</evidence>
<organism evidence="2 3">
    <name type="scientific">Oceanobacillus neutriphilus</name>
    <dbReference type="NCBI Taxonomy" id="531815"/>
    <lineage>
        <taxon>Bacteria</taxon>
        <taxon>Bacillati</taxon>
        <taxon>Bacillota</taxon>
        <taxon>Bacilli</taxon>
        <taxon>Bacillales</taxon>
        <taxon>Bacillaceae</taxon>
        <taxon>Oceanobacillus</taxon>
    </lineage>
</organism>
<dbReference type="Proteomes" id="UP000641206">
    <property type="component" value="Unassembled WGS sequence"/>
</dbReference>
<keyword evidence="2" id="KW-0808">Transferase</keyword>
<dbReference type="PANTHER" id="PTHR12526">
    <property type="entry name" value="GLYCOSYLTRANSFERASE"/>
    <property type="match status" value="1"/>
</dbReference>
<accession>A0ABQ2NZ14</accession>
<reference evidence="3" key="1">
    <citation type="journal article" date="2019" name="Int. J. Syst. Evol. Microbiol.">
        <title>The Global Catalogue of Microorganisms (GCM) 10K type strain sequencing project: providing services to taxonomists for standard genome sequencing and annotation.</title>
        <authorList>
            <consortium name="The Broad Institute Genomics Platform"/>
            <consortium name="The Broad Institute Genome Sequencing Center for Infectious Disease"/>
            <person name="Wu L."/>
            <person name="Ma J."/>
        </authorList>
    </citation>
    <scope>NUCLEOTIDE SEQUENCE [LARGE SCALE GENOMIC DNA]</scope>
    <source>
        <strain evidence="3">CGMCC 1.7693</strain>
    </source>
</reference>
<dbReference type="RefSeq" id="WP_188735871.1">
    <property type="nucleotide sequence ID" value="NZ_BMLW01000011.1"/>
</dbReference>
<dbReference type="InterPro" id="IPR001296">
    <property type="entry name" value="Glyco_trans_1"/>
</dbReference>
<dbReference type="GO" id="GO:0016740">
    <property type="term" value="F:transferase activity"/>
    <property type="evidence" value="ECO:0007669"/>
    <property type="project" value="UniProtKB-KW"/>
</dbReference>
<dbReference type="EMBL" id="BMLW01000011">
    <property type="protein sequence ID" value="GGP14029.1"/>
    <property type="molecule type" value="Genomic_DNA"/>
</dbReference>
<evidence type="ECO:0000313" key="3">
    <source>
        <dbReference type="Proteomes" id="UP000641206"/>
    </source>
</evidence>